<feature type="region of interest" description="Disordered" evidence="1">
    <location>
        <begin position="36"/>
        <end position="80"/>
    </location>
</feature>
<sequence>MKGTQGTKGCPGTRGLKKFKSLSSIAAVYRRTRNNDGSLSLLHGEDGEDGLNGVDGEQNPTHLQGPADPGHVPLSDDGGSDFLRPELHHGGQNVVGVLRLAAGEEHGHLPGRLPGPDPLEDVPAHEQHGGAQVAALAGAVPDQVLHLLQQLRPAVALLQADQVAGVPVEHHHRHPRAGRTVALRHVDVLQQVEDGLPLVLEVRRRHVLRHVQGDDQLSGDGGAVGRI</sequence>
<evidence type="ECO:0000313" key="3">
    <source>
        <dbReference type="Proteomes" id="UP000250572"/>
    </source>
</evidence>
<protein>
    <submittedName>
        <fullName evidence="2">Uncharacterized protein</fullName>
    </submittedName>
</protein>
<gene>
    <name evidence="2" type="ORF">CCH79_00019795</name>
</gene>
<comment type="caution">
    <text evidence="2">The sequence shown here is derived from an EMBL/GenBank/DDBJ whole genome shotgun (WGS) entry which is preliminary data.</text>
</comment>
<name>A0A315VD13_GAMAF</name>
<reference evidence="2 3" key="1">
    <citation type="journal article" date="2018" name="G3 (Bethesda)">
        <title>A High-Quality Reference Genome for the Invasive Mosquitofish Gambusia affinis Using a Chicago Library.</title>
        <authorList>
            <person name="Hoffberg S.L."/>
            <person name="Troendle N.J."/>
            <person name="Glenn T.C."/>
            <person name="Mahmud O."/>
            <person name="Louha S."/>
            <person name="Chalopin D."/>
            <person name="Bennetzen J.L."/>
            <person name="Mauricio R."/>
        </authorList>
    </citation>
    <scope>NUCLEOTIDE SEQUENCE [LARGE SCALE GENOMIC DNA]</scope>
    <source>
        <strain evidence="2">NE01/NJP1002.9</strain>
        <tissue evidence="2">Muscle</tissue>
    </source>
</reference>
<keyword evidence="3" id="KW-1185">Reference proteome</keyword>
<dbReference type="EMBL" id="NHOQ01001934">
    <property type="protein sequence ID" value="PWA20710.1"/>
    <property type="molecule type" value="Genomic_DNA"/>
</dbReference>
<dbReference type="Proteomes" id="UP000250572">
    <property type="component" value="Unassembled WGS sequence"/>
</dbReference>
<evidence type="ECO:0000313" key="2">
    <source>
        <dbReference type="EMBL" id="PWA20710.1"/>
    </source>
</evidence>
<accession>A0A315VD13</accession>
<proteinExistence type="predicted"/>
<evidence type="ECO:0000256" key="1">
    <source>
        <dbReference type="SAM" id="MobiDB-lite"/>
    </source>
</evidence>
<organism evidence="2 3">
    <name type="scientific">Gambusia affinis</name>
    <name type="common">Western mosquitofish</name>
    <name type="synonym">Heterandria affinis</name>
    <dbReference type="NCBI Taxonomy" id="33528"/>
    <lineage>
        <taxon>Eukaryota</taxon>
        <taxon>Metazoa</taxon>
        <taxon>Chordata</taxon>
        <taxon>Craniata</taxon>
        <taxon>Vertebrata</taxon>
        <taxon>Euteleostomi</taxon>
        <taxon>Actinopterygii</taxon>
        <taxon>Neopterygii</taxon>
        <taxon>Teleostei</taxon>
        <taxon>Neoteleostei</taxon>
        <taxon>Acanthomorphata</taxon>
        <taxon>Ovalentaria</taxon>
        <taxon>Atherinomorphae</taxon>
        <taxon>Cyprinodontiformes</taxon>
        <taxon>Poeciliidae</taxon>
        <taxon>Poeciliinae</taxon>
        <taxon>Gambusia</taxon>
    </lineage>
</organism>
<dbReference type="AlphaFoldDB" id="A0A315VD13"/>